<comment type="caution">
    <text evidence="1">The sequence shown here is derived from an EMBL/GenBank/DDBJ whole genome shotgun (WGS) entry which is preliminary data.</text>
</comment>
<evidence type="ECO:0000313" key="1">
    <source>
        <dbReference type="EMBL" id="EQB18908.1"/>
    </source>
</evidence>
<organism evidence="1 2">
    <name type="scientific">Novosphingobium lindaniclasticum LE124</name>
    <dbReference type="NCBI Taxonomy" id="1096930"/>
    <lineage>
        <taxon>Bacteria</taxon>
        <taxon>Pseudomonadati</taxon>
        <taxon>Pseudomonadota</taxon>
        <taxon>Alphaproteobacteria</taxon>
        <taxon>Sphingomonadales</taxon>
        <taxon>Sphingomonadaceae</taxon>
        <taxon>Novosphingobium</taxon>
    </lineage>
</organism>
<name>T0I3D0_9SPHN</name>
<protein>
    <submittedName>
        <fullName evidence="1">Uncharacterized protein</fullName>
    </submittedName>
</protein>
<reference evidence="1 2" key="1">
    <citation type="journal article" date="2013" name="Genome Announc.">
        <title>Genome Sequence of Novosphingobium lindaniclasticum LE124T, Isolated from a Hexachlorocyclohexane Dumpsite.</title>
        <authorList>
            <person name="Saxena A."/>
            <person name="Nayyar N."/>
            <person name="Sangwan N."/>
            <person name="Kumari R."/>
            <person name="Khurana J.P."/>
            <person name="Lal R."/>
        </authorList>
    </citation>
    <scope>NUCLEOTIDE SEQUENCE [LARGE SCALE GENOMIC DNA]</scope>
    <source>
        <strain evidence="1 2">LE124</strain>
    </source>
</reference>
<gene>
    <name evidence="1" type="ORF">L284_03345</name>
</gene>
<keyword evidence="2" id="KW-1185">Reference proteome</keyword>
<evidence type="ECO:0000313" key="2">
    <source>
        <dbReference type="Proteomes" id="UP000015527"/>
    </source>
</evidence>
<dbReference type="EMBL" id="ATHL01000028">
    <property type="protein sequence ID" value="EQB18908.1"/>
    <property type="molecule type" value="Genomic_DNA"/>
</dbReference>
<proteinExistence type="predicted"/>
<dbReference type="Proteomes" id="UP000015527">
    <property type="component" value="Unassembled WGS sequence"/>
</dbReference>
<accession>T0I3D0</accession>
<dbReference type="AlphaFoldDB" id="T0I3D0"/>
<sequence length="56" mass="6018">MGDRAGILMSMGMEACVSLVFLGEVCGVRLSLDKLKPAHKRLRTAFFAIVMACTAT</sequence>